<evidence type="ECO:0000313" key="3">
    <source>
        <dbReference type="Proteomes" id="UP000222614"/>
    </source>
</evidence>
<dbReference type="OrthoDB" id="24655at10239"/>
<proteinExistence type="predicted"/>
<sequence length="117" mass="12380">MSDETYATRVLQRVDALAARAERQLAAGSPDVAATVANLRAMYSGASDTIVAQDRELNHYAAQAEQARAERDEARTRLEEVEAELEELHGVLANAIAKACGGPTEVTLPDGGTAVLS</sequence>
<evidence type="ECO:0000313" key="2">
    <source>
        <dbReference type="EMBL" id="AOT25787.1"/>
    </source>
</evidence>
<name>A0A1D8EX61_9CAUD</name>
<dbReference type="Proteomes" id="UP000222614">
    <property type="component" value="Segment"/>
</dbReference>
<evidence type="ECO:0000256" key="1">
    <source>
        <dbReference type="SAM" id="Coils"/>
    </source>
</evidence>
<gene>
    <name evidence="2" type="ORF">SEA_TORTELLINI_42</name>
</gene>
<feature type="coiled-coil region" evidence="1">
    <location>
        <begin position="50"/>
        <end position="98"/>
    </location>
</feature>
<accession>A0A1D8EX61</accession>
<organism evidence="2 3">
    <name type="scientific">Mycobacterium phage Tortellini</name>
    <dbReference type="NCBI Taxonomy" id="1897497"/>
    <lineage>
        <taxon>Viruses</taxon>
        <taxon>Duplodnaviria</taxon>
        <taxon>Heunggongvirae</taxon>
        <taxon>Uroviricota</taxon>
        <taxon>Caudoviricetes</taxon>
        <taxon>Pclasvirinae</taxon>
        <taxon>Tortellinivirus</taxon>
        <taxon>Tortellinivirus tortellini</taxon>
        <taxon>Mycobacterium virus Tortellini</taxon>
    </lineage>
</organism>
<dbReference type="EMBL" id="KX648391">
    <property type="protein sequence ID" value="AOT25787.1"/>
    <property type="molecule type" value="Genomic_DNA"/>
</dbReference>
<protein>
    <submittedName>
        <fullName evidence="2">Uncharacterized protein</fullName>
    </submittedName>
</protein>
<keyword evidence="1" id="KW-0175">Coiled coil</keyword>
<reference evidence="3" key="1">
    <citation type="submission" date="2016-08" db="EMBL/GenBank/DDBJ databases">
        <authorList>
            <person name="Seilhamer J.J."/>
        </authorList>
    </citation>
    <scope>NUCLEOTIDE SEQUENCE [LARGE SCALE GENOMIC DNA]</scope>
</reference>
<keyword evidence="3" id="KW-1185">Reference proteome</keyword>